<dbReference type="CDD" id="cd05145">
    <property type="entry name" value="RIO1_like"/>
    <property type="match status" value="1"/>
</dbReference>
<keyword evidence="8" id="KW-0067">ATP-binding</keyword>
<evidence type="ECO:0000313" key="13">
    <source>
        <dbReference type="EMBL" id="AKB85503.1"/>
    </source>
</evidence>
<dbReference type="GO" id="GO:0005524">
    <property type="term" value="F:ATP binding"/>
    <property type="evidence" value="ECO:0007669"/>
    <property type="project" value="UniProtKB-KW"/>
</dbReference>
<dbReference type="SMART" id="SM00090">
    <property type="entry name" value="RIO"/>
    <property type="match status" value="1"/>
</dbReference>
<evidence type="ECO:0000313" key="14">
    <source>
        <dbReference type="Proteomes" id="UP000033048"/>
    </source>
</evidence>
<dbReference type="Pfam" id="PF01163">
    <property type="entry name" value="RIO1"/>
    <property type="match status" value="1"/>
</dbReference>
<evidence type="ECO:0000256" key="10">
    <source>
        <dbReference type="ARBA" id="ARBA00047899"/>
    </source>
</evidence>
<keyword evidence="4 13" id="KW-0808">Transferase</keyword>
<dbReference type="GO" id="GO:0004674">
    <property type="term" value="F:protein serine/threonine kinase activity"/>
    <property type="evidence" value="ECO:0007669"/>
    <property type="project" value="UniProtKB-KW"/>
</dbReference>
<dbReference type="SUPFAM" id="SSF56112">
    <property type="entry name" value="Protein kinase-like (PK-like)"/>
    <property type="match status" value="1"/>
</dbReference>
<evidence type="ECO:0000256" key="9">
    <source>
        <dbReference type="ARBA" id="ARBA00022842"/>
    </source>
</evidence>
<dbReference type="PROSITE" id="PS50011">
    <property type="entry name" value="PROTEIN_KINASE_DOM"/>
    <property type="match status" value="1"/>
</dbReference>
<dbReference type="KEGG" id="mmet:MCMEM_1450"/>
<dbReference type="Gene3D" id="1.10.510.10">
    <property type="entry name" value="Transferase(Phosphotransferase) domain 1"/>
    <property type="match status" value="1"/>
</dbReference>
<dbReference type="EMBL" id="CP009518">
    <property type="protein sequence ID" value="AKB85503.1"/>
    <property type="molecule type" value="Genomic_DNA"/>
</dbReference>
<protein>
    <recommendedName>
        <fullName evidence="2">non-specific serine/threonine protein kinase</fullName>
        <ecNumber evidence="2">2.7.11.1</ecNumber>
    </recommendedName>
</protein>
<dbReference type="STRING" id="1434104.MCMEM_1450"/>
<dbReference type="PATRIC" id="fig|1434104.5.peg.1581"/>
<evidence type="ECO:0000256" key="2">
    <source>
        <dbReference type="ARBA" id="ARBA00012513"/>
    </source>
</evidence>
<dbReference type="RefSeq" id="WP_048205588.1">
    <property type="nucleotide sequence ID" value="NZ_CP009518.1"/>
</dbReference>
<name>A0A0E3SSI0_METMT</name>
<dbReference type="InterPro" id="IPR000687">
    <property type="entry name" value="RIO_kinase"/>
</dbReference>
<evidence type="ECO:0000256" key="1">
    <source>
        <dbReference type="ARBA" id="ARBA00009196"/>
    </source>
</evidence>
<feature type="domain" description="Protein kinase" evidence="12">
    <location>
        <begin position="54"/>
        <end position="265"/>
    </location>
</feature>
<dbReference type="HOGENOM" id="CLU_018693_3_3_2"/>
<dbReference type="InterPro" id="IPR018934">
    <property type="entry name" value="RIO_dom"/>
</dbReference>
<dbReference type="PROSITE" id="PS01245">
    <property type="entry name" value="RIO1"/>
    <property type="match status" value="1"/>
</dbReference>
<dbReference type="AlphaFoldDB" id="A0A0E3SSI0"/>
<dbReference type="InterPro" id="IPR000719">
    <property type="entry name" value="Prot_kinase_dom"/>
</dbReference>
<accession>A0A0E3SSI0</accession>
<dbReference type="EC" id="2.7.11.1" evidence="2"/>
<evidence type="ECO:0000256" key="4">
    <source>
        <dbReference type="ARBA" id="ARBA00022679"/>
    </source>
</evidence>
<dbReference type="OrthoDB" id="31344at2157"/>
<dbReference type="GO" id="GO:0046872">
    <property type="term" value="F:metal ion binding"/>
    <property type="evidence" value="ECO:0007669"/>
    <property type="project" value="UniProtKB-KW"/>
</dbReference>
<dbReference type="GO" id="GO:0106310">
    <property type="term" value="F:protein serine kinase activity"/>
    <property type="evidence" value="ECO:0007669"/>
    <property type="project" value="RHEA"/>
</dbReference>
<keyword evidence="14" id="KW-1185">Reference proteome</keyword>
<dbReference type="InterPro" id="IPR018935">
    <property type="entry name" value="RIO_kinase_CS"/>
</dbReference>
<comment type="catalytic activity">
    <reaction evidence="11">
        <text>L-seryl-[protein] + ATP = O-phospho-L-seryl-[protein] + ADP + H(+)</text>
        <dbReference type="Rhea" id="RHEA:17989"/>
        <dbReference type="Rhea" id="RHEA-COMP:9863"/>
        <dbReference type="Rhea" id="RHEA-COMP:11604"/>
        <dbReference type="ChEBI" id="CHEBI:15378"/>
        <dbReference type="ChEBI" id="CHEBI:29999"/>
        <dbReference type="ChEBI" id="CHEBI:30616"/>
        <dbReference type="ChEBI" id="CHEBI:83421"/>
        <dbReference type="ChEBI" id="CHEBI:456216"/>
        <dbReference type="EC" id="2.7.11.1"/>
    </reaction>
</comment>
<dbReference type="InterPro" id="IPR008266">
    <property type="entry name" value="Tyr_kinase_AS"/>
</dbReference>
<organism evidence="13 14">
    <name type="scientific">Methanococcoides methylutens MM1</name>
    <dbReference type="NCBI Taxonomy" id="1434104"/>
    <lineage>
        <taxon>Archaea</taxon>
        <taxon>Methanobacteriati</taxon>
        <taxon>Methanobacteriota</taxon>
        <taxon>Stenosarchaea group</taxon>
        <taxon>Methanomicrobia</taxon>
        <taxon>Methanosarcinales</taxon>
        <taxon>Methanosarcinaceae</taxon>
        <taxon>Methanococcoides</taxon>
    </lineage>
</organism>
<dbReference type="Gene3D" id="3.30.200.20">
    <property type="entry name" value="Phosphorylase Kinase, domain 1"/>
    <property type="match status" value="1"/>
</dbReference>
<comment type="similarity">
    <text evidence="1">Belongs to the protein kinase superfamily. RIO-type Ser/Thr kinase family.</text>
</comment>
<evidence type="ECO:0000256" key="7">
    <source>
        <dbReference type="ARBA" id="ARBA00022777"/>
    </source>
</evidence>
<evidence type="ECO:0000256" key="5">
    <source>
        <dbReference type="ARBA" id="ARBA00022723"/>
    </source>
</evidence>
<dbReference type="InterPro" id="IPR011009">
    <property type="entry name" value="Kinase-like_dom_sf"/>
</dbReference>
<dbReference type="PROSITE" id="PS00109">
    <property type="entry name" value="PROTEIN_KINASE_TYR"/>
    <property type="match status" value="1"/>
</dbReference>
<dbReference type="PANTHER" id="PTHR45723">
    <property type="entry name" value="SERINE/THREONINE-PROTEIN KINASE RIO1"/>
    <property type="match status" value="1"/>
</dbReference>
<evidence type="ECO:0000256" key="3">
    <source>
        <dbReference type="ARBA" id="ARBA00022527"/>
    </source>
</evidence>
<sequence>MKKKLEGKIKRLDNDVDKLRVRRKDSDTLKVIENVFDNATLKALYTLSNKGIVEALGGSISTGKEANVFLANGENEEDIAVKIYRISSSTFRSMEDYILGDPRFSNVRHNKRDIIFAWTKKEFRNLMRAKAAGIRVPEPIITERNILIMEFMGENGNPYPLLKETRLEEEEGQRIFETIIEDIHKLYKEANLVHGDLSEYNILIDPEDITPIIIDMGQSVTLEHPRADQFLRRDIENLLRYFKRYKIDASPQSIYERIKSTEPDN</sequence>
<dbReference type="GeneID" id="24894008"/>
<comment type="catalytic activity">
    <reaction evidence="10">
        <text>L-threonyl-[protein] + ATP = O-phospho-L-threonyl-[protein] + ADP + H(+)</text>
        <dbReference type="Rhea" id="RHEA:46608"/>
        <dbReference type="Rhea" id="RHEA-COMP:11060"/>
        <dbReference type="Rhea" id="RHEA-COMP:11605"/>
        <dbReference type="ChEBI" id="CHEBI:15378"/>
        <dbReference type="ChEBI" id="CHEBI:30013"/>
        <dbReference type="ChEBI" id="CHEBI:30616"/>
        <dbReference type="ChEBI" id="CHEBI:61977"/>
        <dbReference type="ChEBI" id="CHEBI:456216"/>
        <dbReference type="EC" id="2.7.11.1"/>
    </reaction>
</comment>
<keyword evidence="5" id="KW-0479">Metal-binding</keyword>
<evidence type="ECO:0000256" key="11">
    <source>
        <dbReference type="ARBA" id="ARBA00048679"/>
    </source>
</evidence>
<evidence type="ECO:0000256" key="8">
    <source>
        <dbReference type="ARBA" id="ARBA00022840"/>
    </source>
</evidence>
<keyword evidence="6" id="KW-0547">Nucleotide-binding</keyword>
<dbReference type="InterPro" id="IPR051272">
    <property type="entry name" value="RIO-type_Ser/Thr_kinase"/>
</dbReference>
<evidence type="ECO:0000259" key="12">
    <source>
        <dbReference type="PROSITE" id="PS50011"/>
    </source>
</evidence>
<reference evidence="13 14" key="1">
    <citation type="submission" date="2014-07" db="EMBL/GenBank/DDBJ databases">
        <title>Methanogenic archaea and the global carbon cycle.</title>
        <authorList>
            <person name="Henriksen J.R."/>
            <person name="Luke J."/>
            <person name="Reinhart S."/>
            <person name="Benedict M.N."/>
            <person name="Youngblut N.D."/>
            <person name="Metcalf M.E."/>
            <person name="Whitaker R.J."/>
            <person name="Metcalf W.W."/>
        </authorList>
    </citation>
    <scope>NUCLEOTIDE SEQUENCE [LARGE SCALE GENOMIC DNA]</scope>
    <source>
        <strain evidence="13 14">MM1</strain>
    </source>
</reference>
<keyword evidence="9" id="KW-0460">Magnesium</keyword>
<gene>
    <name evidence="13" type="ORF">MCMEM_1450</name>
</gene>
<keyword evidence="7 13" id="KW-0418">Kinase</keyword>
<evidence type="ECO:0000256" key="6">
    <source>
        <dbReference type="ARBA" id="ARBA00022741"/>
    </source>
</evidence>
<keyword evidence="3" id="KW-0723">Serine/threonine-protein kinase</keyword>
<proteinExistence type="inferred from homology"/>
<dbReference type="Proteomes" id="UP000033048">
    <property type="component" value="Chromosome"/>
</dbReference>